<organism evidence="1 2">
    <name type="scientific">Streptococcus sobrinus W1703</name>
    <dbReference type="NCBI Taxonomy" id="1227275"/>
    <lineage>
        <taxon>Bacteria</taxon>
        <taxon>Bacillati</taxon>
        <taxon>Bacillota</taxon>
        <taxon>Bacilli</taxon>
        <taxon>Lactobacillales</taxon>
        <taxon>Streptococcaceae</taxon>
        <taxon>Streptococcus</taxon>
    </lineage>
</organism>
<dbReference type="AlphaFoldDB" id="U2IR10"/>
<dbReference type="Proteomes" id="UP000016617">
    <property type="component" value="Unassembled WGS sequence"/>
</dbReference>
<reference evidence="1 2" key="1">
    <citation type="submission" date="2013-06" db="EMBL/GenBank/DDBJ databases">
        <authorList>
            <person name="Weinstock G."/>
            <person name="Sodergren E."/>
            <person name="Lobos E.A."/>
            <person name="Fulton L."/>
            <person name="Fulton R."/>
            <person name="Courtney L."/>
            <person name="Fronick C."/>
            <person name="O'Laughlin M."/>
            <person name="Godfrey J."/>
            <person name="Wilson R.M."/>
            <person name="Miner T."/>
            <person name="Farmer C."/>
            <person name="Delehaunty K."/>
            <person name="Cordes M."/>
            <person name="Minx P."/>
            <person name="Tomlinson C."/>
            <person name="Chen J."/>
            <person name="Wollam A."/>
            <person name="Pepin K.H."/>
            <person name="Bhonagiri V."/>
            <person name="Zhang X."/>
            <person name="Warren W."/>
            <person name="Mitreva M."/>
            <person name="Mardis E.R."/>
            <person name="Wilson R.K."/>
        </authorList>
    </citation>
    <scope>NUCLEOTIDE SEQUENCE [LARGE SCALE GENOMIC DNA]</scope>
    <source>
        <strain evidence="1 2">W1703</strain>
    </source>
</reference>
<sequence length="43" mass="5192">MTWIDLTCNSSVLTGLFFCLNFLEPFMNEVNEGWNLWSDYFRH</sequence>
<accession>U2IR10</accession>
<dbReference type="HOGENOM" id="CLU_3240441_0_0_9"/>
<evidence type="ECO:0000313" key="2">
    <source>
        <dbReference type="Proteomes" id="UP000016617"/>
    </source>
</evidence>
<evidence type="ECO:0000313" key="1">
    <source>
        <dbReference type="EMBL" id="ERJ76361.1"/>
    </source>
</evidence>
<comment type="caution">
    <text evidence="1">The sequence shown here is derived from an EMBL/GenBank/DDBJ whole genome shotgun (WGS) entry which is preliminary data.</text>
</comment>
<gene>
    <name evidence="1" type="ORF">HMPREF1557_01055</name>
</gene>
<protein>
    <submittedName>
        <fullName evidence="1">Uncharacterized protein</fullName>
    </submittedName>
</protein>
<name>U2IR10_9STRE</name>
<proteinExistence type="predicted"/>
<dbReference type="EMBL" id="AWVA01000066">
    <property type="protein sequence ID" value="ERJ76361.1"/>
    <property type="molecule type" value="Genomic_DNA"/>
</dbReference>